<name>F8PLR9_SERL3</name>
<sequence>YTGFCHFVSGVTHVRQMTGREHCDIQRSIVAVIAGCAPPTFVCVICSPINSIYQAQAPIHTTTSLQSLSFLLAAFHHKKDAILQSGAWKGKKGPIKHFWIPKLELMQSFV</sequence>
<dbReference type="EMBL" id="GL945476">
    <property type="protein sequence ID" value="EGO02551.1"/>
    <property type="molecule type" value="Genomic_DNA"/>
</dbReference>
<dbReference type="Proteomes" id="UP000008063">
    <property type="component" value="Unassembled WGS sequence"/>
</dbReference>
<evidence type="ECO:0000313" key="2">
    <source>
        <dbReference type="Proteomes" id="UP000008063"/>
    </source>
</evidence>
<dbReference type="HOGENOM" id="CLU_006344_12_5_1"/>
<feature type="non-terminal residue" evidence="1">
    <location>
        <position position="1"/>
    </location>
</feature>
<reference evidence="2" key="1">
    <citation type="journal article" date="2011" name="Science">
        <title>The plant cell wall-decomposing machinery underlies the functional diversity of forest fungi.</title>
        <authorList>
            <person name="Eastwood D.C."/>
            <person name="Floudas D."/>
            <person name="Binder M."/>
            <person name="Majcherczyk A."/>
            <person name="Schneider P."/>
            <person name="Aerts A."/>
            <person name="Asiegbu F.O."/>
            <person name="Baker S.E."/>
            <person name="Barry K."/>
            <person name="Bendiksby M."/>
            <person name="Blumentritt M."/>
            <person name="Coutinho P.M."/>
            <person name="Cullen D."/>
            <person name="de Vries R.P."/>
            <person name="Gathman A."/>
            <person name="Goodell B."/>
            <person name="Henrissat B."/>
            <person name="Ihrmark K."/>
            <person name="Kauserud H."/>
            <person name="Kohler A."/>
            <person name="LaButti K."/>
            <person name="Lapidus A."/>
            <person name="Lavin J.L."/>
            <person name="Lee Y.-H."/>
            <person name="Lindquist E."/>
            <person name="Lilly W."/>
            <person name="Lucas S."/>
            <person name="Morin E."/>
            <person name="Murat C."/>
            <person name="Oguiza J.A."/>
            <person name="Park J."/>
            <person name="Pisabarro A.G."/>
            <person name="Riley R."/>
            <person name="Rosling A."/>
            <person name="Salamov A."/>
            <person name="Schmidt O."/>
            <person name="Schmutz J."/>
            <person name="Skrede I."/>
            <person name="Stenlid J."/>
            <person name="Wiebenga A."/>
            <person name="Xie X."/>
            <person name="Kuees U."/>
            <person name="Hibbett D.S."/>
            <person name="Hoffmeister D."/>
            <person name="Hoegberg N."/>
            <person name="Martin F."/>
            <person name="Grigoriev I.V."/>
            <person name="Watkinson S.C."/>
        </authorList>
    </citation>
    <scope>NUCLEOTIDE SEQUENCE [LARGE SCALE GENOMIC DNA]</scope>
    <source>
        <strain evidence="2">strain S7.3</strain>
    </source>
</reference>
<dbReference type="InParanoid" id="F8PLR9"/>
<accession>F8PLR9</accession>
<protein>
    <submittedName>
        <fullName evidence="1">Uncharacterized protein</fullName>
    </submittedName>
</protein>
<dbReference type="AlphaFoldDB" id="F8PLR9"/>
<organism evidence="2">
    <name type="scientific">Serpula lacrymans var. lacrymans (strain S7.3)</name>
    <name type="common">Dry rot fungus</name>
    <dbReference type="NCBI Taxonomy" id="936435"/>
    <lineage>
        <taxon>Eukaryota</taxon>
        <taxon>Fungi</taxon>
        <taxon>Dikarya</taxon>
        <taxon>Basidiomycota</taxon>
        <taxon>Agaricomycotina</taxon>
        <taxon>Agaricomycetes</taxon>
        <taxon>Agaricomycetidae</taxon>
        <taxon>Boletales</taxon>
        <taxon>Coniophorineae</taxon>
        <taxon>Serpulaceae</taxon>
        <taxon>Serpula</taxon>
    </lineage>
</organism>
<evidence type="ECO:0000313" key="1">
    <source>
        <dbReference type="EMBL" id="EGO02551.1"/>
    </source>
</evidence>
<proteinExistence type="predicted"/>
<keyword evidence="2" id="KW-1185">Reference proteome</keyword>
<gene>
    <name evidence="1" type="ORF">SERLA73DRAFT_47114</name>
</gene>